<gene>
    <name evidence="2" type="ORF">BCR32DRAFT_327610</name>
</gene>
<proteinExistence type="predicted"/>
<reference evidence="2 3" key="1">
    <citation type="submission" date="2016-08" db="EMBL/GenBank/DDBJ databases">
        <title>A Parts List for Fungal Cellulosomes Revealed by Comparative Genomics.</title>
        <authorList>
            <consortium name="DOE Joint Genome Institute"/>
            <person name="Haitjema C.H."/>
            <person name="Gilmore S.P."/>
            <person name="Henske J.K."/>
            <person name="Solomon K.V."/>
            <person name="De Groot R."/>
            <person name="Kuo A."/>
            <person name="Mondo S.J."/>
            <person name="Salamov A.A."/>
            <person name="Labutti K."/>
            <person name="Zhao Z."/>
            <person name="Chiniquy J."/>
            <person name="Barry K."/>
            <person name="Brewer H.M."/>
            <person name="Purvine S.O."/>
            <person name="Wright A.T."/>
            <person name="Boxma B."/>
            <person name="Van Alen T."/>
            <person name="Hackstein J.H."/>
            <person name="Baker S.E."/>
            <person name="Grigoriev I.V."/>
            <person name="O'Malley M.A."/>
        </authorList>
    </citation>
    <scope>NUCLEOTIDE SEQUENCE [LARGE SCALE GENOMIC DNA]</scope>
    <source>
        <strain evidence="2 3">S4</strain>
    </source>
</reference>
<name>A0A1Y1X4I3_9FUNG</name>
<keyword evidence="3" id="KW-1185">Reference proteome</keyword>
<evidence type="ECO:0000313" key="2">
    <source>
        <dbReference type="EMBL" id="ORX80693.1"/>
    </source>
</evidence>
<organism evidence="2 3">
    <name type="scientific">Anaeromyces robustus</name>
    <dbReference type="NCBI Taxonomy" id="1754192"/>
    <lineage>
        <taxon>Eukaryota</taxon>
        <taxon>Fungi</taxon>
        <taxon>Fungi incertae sedis</taxon>
        <taxon>Chytridiomycota</taxon>
        <taxon>Chytridiomycota incertae sedis</taxon>
        <taxon>Neocallimastigomycetes</taxon>
        <taxon>Neocallimastigales</taxon>
        <taxon>Neocallimastigaceae</taxon>
        <taxon>Anaeromyces</taxon>
    </lineage>
</organism>
<evidence type="ECO:0000256" key="1">
    <source>
        <dbReference type="SAM" id="SignalP"/>
    </source>
</evidence>
<reference evidence="2 3" key="2">
    <citation type="submission" date="2016-08" db="EMBL/GenBank/DDBJ databases">
        <title>Pervasive Adenine N6-methylation of Active Genes in Fungi.</title>
        <authorList>
            <consortium name="DOE Joint Genome Institute"/>
            <person name="Mondo S.J."/>
            <person name="Dannebaum R.O."/>
            <person name="Kuo R.C."/>
            <person name="Labutti K."/>
            <person name="Haridas S."/>
            <person name="Kuo A."/>
            <person name="Salamov A."/>
            <person name="Ahrendt S.R."/>
            <person name="Lipzen A."/>
            <person name="Sullivan W."/>
            <person name="Andreopoulos W.B."/>
            <person name="Clum A."/>
            <person name="Lindquist E."/>
            <person name="Daum C."/>
            <person name="Ramamoorthy G.K."/>
            <person name="Gryganskyi A."/>
            <person name="Culley D."/>
            <person name="Magnuson J.K."/>
            <person name="James T.Y."/>
            <person name="O'Malley M.A."/>
            <person name="Stajich J.E."/>
            <person name="Spatafora J.W."/>
            <person name="Visel A."/>
            <person name="Grigoriev I.V."/>
        </authorList>
    </citation>
    <scope>NUCLEOTIDE SEQUENCE [LARGE SCALE GENOMIC DNA]</scope>
    <source>
        <strain evidence="2 3">S4</strain>
    </source>
</reference>
<sequence>MKFSTVLLSLLAVTSSLSVRIRYDKKCRFEMDNYRECTSNEGASFEEFKITFNSEKCKKFFEKPLEVLPSCNETLSDLEKNYHISNIKASQATGILYTVKDEKNQECPLLKSSSIESVKQTCNSKLCTKASVEAYTLLCESDKLDNTISEENAKFKESILNVLKQCQTGVKLDDNILANITQADTPANDVVSEQKSDAESIKKIGISALLISLSALFF</sequence>
<comment type="caution">
    <text evidence="2">The sequence shown here is derived from an EMBL/GenBank/DDBJ whole genome shotgun (WGS) entry which is preliminary data.</text>
</comment>
<feature type="signal peptide" evidence="1">
    <location>
        <begin position="1"/>
        <end position="18"/>
    </location>
</feature>
<accession>A0A1Y1X4I3</accession>
<keyword evidence="1" id="KW-0732">Signal</keyword>
<dbReference type="Proteomes" id="UP000193944">
    <property type="component" value="Unassembled WGS sequence"/>
</dbReference>
<protein>
    <submittedName>
        <fullName evidence="2">Uncharacterized protein</fullName>
    </submittedName>
</protein>
<dbReference type="AlphaFoldDB" id="A0A1Y1X4I3"/>
<dbReference type="EMBL" id="MCFG01000138">
    <property type="protein sequence ID" value="ORX80693.1"/>
    <property type="molecule type" value="Genomic_DNA"/>
</dbReference>
<feature type="chain" id="PRO_5012711320" evidence="1">
    <location>
        <begin position="19"/>
        <end position="218"/>
    </location>
</feature>
<evidence type="ECO:0000313" key="3">
    <source>
        <dbReference type="Proteomes" id="UP000193944"/>
    </source>
</evidence>